<keyword evidence="12" id="KW-0460">Magnesium</keyword>
<evidence type="ECO:0000256" key="13">
    <source>
        <dbReference type="ARBA" id="ARBA00033470"/>
    </source>
</evidence>
<dbReference type="InterPro" id="IPR006319">
    <property type="entry name" value="PEP_synth"/>
</dbReference>
<keyword evidence="18" id="KW-1185">Reference proteome</keyword>
<evidence type="ECO:0000256" key="4">
    <source>
        <dbReference type="ARBA" id="ARBA00007837"/>
    </source>
</evidence>
<feature type="domain" description="Pyruvate phosphate dikinase AMP/ATP-binding" evidence="16">
    <location>
        <begin position="130"/>
        <end position="441"/>
    </location>
</feature>
<dbReference type="EC" id="2.7.9.2" evidence="5"/>
<comment type="function">
    <text evidence="2">Catalyzes the phosphorylation of pyruvate to phosphoenolpyruvate.</text>
</comment>
<keyword evidence="9" id="KW-0547">Nucleotide-binding</keyword>
<comment type="pathway">
    <text evidence="3">Carbohydrate biosynthesis; gluconeogenesis.</text>
</comment>
<dbReference type="GO" id="GO:0046872">
    <property type="term" value="F:metal ion binding"/>
    <property type="evidence" value="ECO:0007669"/>
    <property type="project" value="UniProtKB-KW"/>
</dbReference>
<dbReference type="InterPro" id="IPR002192">
    <property type="entry name" value="PPDK_AMP/ATP-bd"/>
</dbReference>
<dbReference type="InterPro" id="IPR036637">
    <property type="entry name" value="Phosphohistidine_dom_sf"/>
</dbReference>
<dbReference type="InterPro" id="IPR008279">
    <property type="entry name" value="PEP-util_enz_mobile_dom"/>
</dbReference>
<comment type="cofactor">
    <cofactor evidence="1">
        <name>Mg(2+)</name>
        <dbReference type="ChEBI" id="CHEBI:18420"/>
    </cofactor>
</comment>
<gene>
    <name evidence="17" type="ORF">DAMNIGENAA_18560</name>
</gene>
<dbReference type="Pfam" id="PF00391">
    <property type="entry name" value="PEP-utilizers"/>
    <property type="match status" value="1"/>
</dbReference>
<evidence type="ECO:0000259" key="16">
    <source>
        <dbReference type="Pfam" id="PF01326"/>
    </source>
</evidence>
<evidence type="ECO:0000259" key="15">
    <source>
        <dbReference type="Pfam" id="PF00391"/>
    </source>
</evidence>
<evidence type="ECO:0000313" key="17">
    <source>
        <dbReference type="EMBL" id="GLI34423.1"/>
    </source>
</evidence>
<dbReference type="EMBL" id="BSDR01000001">
    <property type="protein sequence ID" value="GLI34423.1"/>
    <property type="molecule type" value="Genomic_DNA"/>
</dbReference>
<keyword evidence="10" id="KW-0418">Kinase</keyword>
<evidence type="ECO:0000256" key="11">
    <source>
        <dbReference type="ARBA" id="ARBA00022840"/>
    </source>
</evidence>
<dbReference type="GO" id="GO:0005524">
    <property type="term" value="F:ATP binding"/>
    <property type="evidence" value="ECO:0007669"/>
    <property type="project" value="UniProtKB-KW"/>
</dbReference>
<organism evidence="17 18">
    <name type="scientific">Desulforhabdus amnigena</name>
    <dbReference type="NCBI Taxonomy" id="40218"/>
    <lineage>
        <taxon>Bacteria</taxon>
        <taxon>Pseudomonadati</taxon>
        <taxon>Thermodesulfobacteriota</taxon>
        <taxon>Syntrophobacteria</taxon>
        <taxon>Syntrophobacterales</taxon>
        <taxon>Syntrophobacteraceae</taxon>
        <taxon>Desulforhabdus</taxon>
    </lineage>
</organism>
<dbReference type="Gene3D" id="3.50.30.10">
    <property type="entry name" value="Phosphohistidine domain"/>
    <property type="match status" value="1"/>
</dbReference>
<dbReference type="Proteomes" id="UP001144372">
    <property type="component" value="Unassembled WGS sequence"/>
</dbReference>
<dbReference type="PANTHER" id="PTHR43030:SF1">
    <property type="entry name" value="PHOSPHOENOLPYRUVATE SYNTHASE"/>
    <property type="match status" value="1"/>
</dbReference>
<dbReference type="Pfam" id="PF01326">
    <property type="entry name" value="PPDK_N"/>
    <property type="match status" value="1"/>
</dbReference>
<comment type="similarity">
    <text evidence="4">Belongs to the PEP-utilizing enzyme family.</text>
</comment>
<evidence type="ECO:0000256" key="2">
    <source>
        <dbReference type="ARBA" id="ARBA00002988"/>
    </source>
</evidence>
<name>A0A9W6D361_9BACT</name>
<comment type="caution">
    <text evidence="17">The sequence shown here is derived from an EMBL/GenBank/DDBJ whole genome shotgun (WGS) entry which is preliminary data.</text>
</comment>
<proteinExistence type="inferred from homology"/>
<protein>
    <recommendedName>
        <fullName evidence="6">Phosphoenolpyruvate synthase</fullName>
        <ecNumber evidence="5">2.7.9.2</ecNumber>
    </recommendedName>
    <alternativeName>
        <fullName evidence="13">Pyruvate, water dikinase</fullName>
    </alternativeName>
</protein>
<evidence type="ECO:0000256" key="9">
    <source>
        <dbReference type="ARBA" id="ARBA00022741"/>
    </source>
</evidence>
<sequence>MDVIANLKSIFSFFHPSKPPVPFTVLFKKFRSILERNNRILELMADMGDKLGGEYIFDRQYIFEACEQLNDFVFKMISDLCILNQQENVDLFIAFERIQHEIQEELAGRHAFPITKQTILLEDLDADSIDLVGNKFAGLGYIRNILGLQTPDGFVVTTKAFFDFMEHNGITGYIETALSQWDQNDEKRFESICTNVRERILKGEVPRVLASHIAAMVDIMAVKYPTTDLMFAVRSSCWGEDGEYSFAGQYESVLNVPRSSILEAYKKVLASVYSSEAWRYRLHRGYREHEMAMAVGCQLMVDAEVSGAMYTYAPIAAEKEQMVISAAWGLGPTVVSGLAESDTIMIDRTPPYTAYSTEVGFKEMKLVPKVSGGLEWIEVPEKLRNQPCLNSDQIEKLAQTALIIERYKKRPQDVEWAFNKDGKLFILQARPLNIRPKEPEKMPRVIEGTHSDQVIFSGKGVVVQHGIAMGKVYVVKKDEDLNDFPYGSILVSHYTSPRYSRIMQKAHGIITDIGSATGHMSTLAREYRVPTLVDTGIATKSLATGDEITLDTTQNTVYRGIIKELSRFELTGEDVFEDSYEYRLLRRLLKKINPLNLIDPHSEDFKASRCRTYHDITRYIHEVAVERLIDLSEKYYKYHNTTPKRLESNIPLGLVIIDIEKGTRLPPEAKSATMEDILSVPMAALLQGLSESGMWATNPVSVDLGSFMSSFTRTCSASLAGPGQIGRNLAVISKEYMNLSLKLGYHYNLLDAYIGDIVNDNYIYFRFLGGVTDFLRRSRRAKFIADVLEKFDFRVEVHGDLVVAKIKKSSKERMVGKMKILGGLIGYTRQLDVRLTNDQQVTRFVADFVQQIKERTEVSDERFS</sequence>
<evidence type="ECO:0000256" key="3">
    <source>
        <dbReference type="ARBA" id="ARBA00004742"/>
    </source>
</evidence>
<dbReference type="RefSeq" id="WP_281793675.1">
    <property type="nucleotide sequence ID" value="NZ_BSDR01000001.1"/>
</dbReference>
<reference evidence="17" key="1">
    <citation type="submission" date="2022-12" db="EMBL/GenBank/DDBJ databases">
        <title>Reference genome sequencing for broad-spectrum identification of bacterial and archaeal isolates by mass spectrometry.</title>
        <authorList>
            <person name="Sekiguchi Y."/>
            <person name="Tourlousse D.M."/>
        </authorList>
    </citation>
    <scope>NUCLEOTIDE SEQUENCE</scope>
    <source>
        <strain evidence="17">ASRB1</strain>
    </source>
</reference>
<dbReference type="PANTHER" id="PTHR43030">
    <property type="entry name" value="PHOSPHOENOLPYRUVATE SYNTHASE"/>
    <property type="match status" value="1"/>
</dbReference>
<dbReference type="SUPFAM" id="SSF52009">
    <property type="entry name" value="Phosphohistidine domain"/>
    <property type="match status" value="1"/>
</dbReference>
<evidence type="ECO:0000256" key="12">
    <source>
        <dbReference type="ARBA" id="ARBA00022842"/>
    </source>
</evidence>
<keyword evidence="7" id="KW-0808">Transferase</keyword>
<comment type="catalytic activity">
    <reaction evidence="14">
        <text>pyruvate + ATP + H2O = phosphoenolpyruvate + AMP + phosphate + 2 H(+)</text>
        <dbReference type="Rhea" id="RHEA:11364"/>
        <dbReference type="ChEBI" id="CHEBI:15361"/>
        <dbReference type="ChEBI" id="CHEBI:15377"/>
        <dbReference type="ChEBI" id="CHEBI:15378"/>
        <dbReference type="ChEBI" id="CHEBI:30616"/>
        <dbReference type="ChEBI" id="CHEBI:43474"/>
        <dbReference type="ChEBI" id="CHEBI:58702"/>
        <dbReference type="ChEBI" id="CHEBI:456215"/>
        <dbReference type="EC" id="2.7.9.2"/>
    </reaction>
</comment>
<dbReference type="Gene3D" id="3.30.1490.20">
    <property type="entry name" value="ATP-grasp fold, A domain"/>
    <property type="match status" value="1"/>
</dbReference>
<evidence type="ECO:0000256" key="14">
    <source>
        <dbReference type="ARBA" id="ARBA00047700"/>
    </source>
</evidence>
<keyword evidence="11" id="KW-0067">ATP-binding</keyword>
<dbReference type="AlphaFoldDB" id="A0A9W6D361"/>
<dbReference type="SUPFAM" id="SSF56059">
    <property type="entry name" value="Glutathione synthetase ATP-binding domain-like"/>
    <property type="match status" value="1"/>
</dbReference>
<evidence type="ECO:0000256" key="1">
    <source>
        <dbReference type="ARBA" id="ARBA00001946"/>
    </source>
</evidence>
<dbReference type="InterPro" id="IPR013815">
    <property type="entry name" value="ATP_grasp_subdomain_1"/>
</dbReference>
<evidence type="ECO:0000313" key="18">
    <source>
        <dbReference type="Proteomes" id="UP001144372"/>
    </source>
</evidence>
<accession>A0A9W6D361</accession>
<evidence type="ECO:0000256" key="10">
    <source>
        <dbReference type="ARBA" id="ARBA00022777"/>
    </source>
</evidence>
<evidence type="ECO:0000256" key="8">
    <source>
        <dbReference type="ARBA" id="ARBA00022723"/>
    </source>
</evidence>
<dbReference type="Gene3D" id="3.30.470.20">
    <property type="entry name" value="ATP-grasp fold, B domain"/>
    <property type="match status" value="1"/>
</dbReference>
<feature type="domain" description="PEP-utilising enzyme mobile" evidence="15">
    <location>
        <begin position="485"/>
        <end position="553"/>
    </location>
</feature>
<keyword evidence="8" id="KW-0479">Metal-binding</keyword>
<evidence type="ECO:0000256" key="7">
    <source>
        <dbReference type="ARBA" id="ARBA00022679"/>
    </source>
</evidence>
<evidence type="ECO:0000256" key="5">
    <source>
        <dbReference type="ARBA" id="ARBA00011996"/>
    </source>
</evidence>
<dbReference type="GO" id="GO:0008986">
    <property type="term" value="F:pyruvate, water dikinase activity"/>
    <property type="evidence" value="ECO:0007669"/>
    <property type="project" value="UniProtKB-EC"/>
</dbReference>
<evidence type="ECO:0000256" key="6">
    <source>
        <dbReference type="ARBA" id="ARBA00021623"/>
    </source>
</evidence>